<accession>W9XVG1</accession>
<sequence>MPPRRVPHEKRHPCTHITMTRLYDPLGSFTCSVCSKHPNVGWLYRCTQDHSGFLPEFDFTSQTAPANRPAVTLDFNAHCLSPSIVKAIEDGQYTSDQVKTLIKQKERVREAIFGAGGRPPTSSTSTTTSSSSEGTFSILPQSTTFSTNSTASLDEEIKAAYDWKELQKAWMSEPSVPPPEYQSTQPPSSPSGLSRGTTLPADQICDFKVCPNCRPTYRERACQSLNHILNNPVQLPPIWELENRKLSDARTVAAIELPALPRFYAQTTPNSFQSHHSVPEMSVDLEDGSISGQQVGDAHSVRKRSGFRQTVRKALARARLEDSSTPSTVSDTDSSLGSNTNTSRPSRSLIFRRRRPRPTLSCVETRGRIVDTSALQDSVLLMLATNTPLPHTPTMSSHQLNRLADQSTEQTLYGTALQTAGLMAHA</sequence>
<dbReference type="eggNOG" id="ENOG502SY80">
    <property type="taxonomic scope" value="Eukaryota"/>
</dbReference>
<dbReference type="HOGENOM" id="CLU_048132_0_0_1"/>
<evidence type="ECO:0000256" key="1">
    <source>
        <dbReference type="SAM" id="MobiDB-lite"/>
    </source>
</evidence>
<gene>
    <name evidence="2" type="ORF">A1O3_05216</name>
</gene>
<dbReference type="GeneID" id="19169332"/>
<feature type="region of interest" description="Disordered" evidence="1">
    <location>
        <begin position="289"/>
        <end position="308"/>
    </location>
</feature>
<feature type="region of interest" description="Disordered" evidence="1">
    <location>
        <begin position="114"/>
        <end position="148"/>
    </location>
</feature>
<feature type="region of interest" description="Disordered" evidence="1">
    <location>
        <begin position="317"/>
        <end position="353"/>
    </location>
</feature>
<proteinExistence type="predicted"/>
<feature type="compositionally biased region" description="Low complexity" evidence="1">
    <location>
        <begin position="121"/>
        <end position="132"/>
    </location>
</feature>
<dbReference type="RefSeq" id="XP_007733532.1">
    <property type="nucleotide sequence ID" value="XM_007735342.1"/>
</dbReference>
<keyword evidence="3" id="KW-1185">Reference proteome</keyword>
<feature type="compositionally biased region" description="Polar residues" evidence="1">
    <location>
        <begin position="133"/>
        <end position="148"/>
    </location>
</feature>
<comment type="caution">
    <text evidence="2">The sequence shown here is derived from an EMBL/GenBank/DDBJ whole genome shotgun (WGS) entry which is preliminary data.</text>
</comment>
<dbReference type="EMBL" id="AMGY01000004">
    <property type="protein sequence ID" value="EXJ84547.1"/>
    <property type="molecule type" value="Genomic_DNA"/>
</dbReference>
<dbReference type="Proteomes" id="UP000019478">
    <property type="component" value="Unassembled WGS sequence"/>
</dbReference>
<dbReference type="STRING" id="1182542.W9XVG1"/>
<organism evidence="2 3">
    <name type="scientific">Capronia epimyces CBS 606.96</name>
    <dbReference type="NCBI Taxonomy" id="1182542"/>
    <lineage>
        <taxon>Eukaryota</taxon>
        <taxon>Fungi</taxon>
        <taxon>Dikarya</taxon>
        <taxon>Ascomycota</taxon>
        <taxon>Pezizomycotina</taxon>
        <taxon>Eurotiomycetes</taxon>
        <taxon>Chaetothyriomycetidae</taxon>
        <taxon>Chaetothyriales</taxon>
        <taxon>Herpotrichiellaceae</taxon>
        <taxon>Capronia</taxon>
    </lineage>
</organism>
<reference evidence="2 3" key="1">
    <citation type="submission" date="2013-03" db="EMBL/GenBank/DDBJ databases">
        <title>The Genome Sequence of Capronia epimyces CBS 606.96.</title>
        <authorList>
            <consortium name="The Broad Institute Genomics Platform"/>
            <person name="Cuomo C."/>
            <person name="de Hoog S."/>
            <person name="Gorbushina A."/>
            <person name="Walker B."/>
            <person name="Young S.K."/>
            <person name="Zeng Q."/>
            <person name="Gargeya S."/>
            <person name="Fitzgerald M."/>
            <person name="Haas B."/>
            <person name="Abouelleil A."/>
            <person name="Allen A.W."/>
            <person name="Alvarado L."/>
            <person name="Arachchi H.M."/>
            <person name="Berlin A.M."/>
            <person name="Chapman S.B."/>
            <person name="Gainer-Dewar J."/>
            <person name="Goldberg J."/>
            <person name="Griggs A."/>
            <person name="Gujja S."/>
            <person name="Hansen M."/>
            <person name="Howarth C."/>
            <person name="Imamovic A."/>
            <person name="Ireland A."/>
            <person name="Larimer J."/>
            <person name="McCowan C."/>
            <person name="Murphy C."/>
            <person name="Pearson M."/>
            <person name="Poon T.W."/>
            <person name="Priest M."/>
            <person name="Roberts A."/>
            <person name="Saif S."/>
            <person name="Shea T."/>
            <person name="Sisk P."/>
            <person name="Sykes S."/>
            <person name="Wortman J."/>
            <person name="Nusbaum C."/>
            <person name="Birren B."/>
        </authorList>
    </citation>
    <scope>NUCLEOTIDE SEQUENCE [LARGE SCALE GENOMIC DNA]</scope>
    <source>
        <strain evidence="2 3">CBS 606.96</strain>
    </source>
</reference>
<protein>
    <submittedName>
        <fullName evidence="2">Uncharacterized protein</fullName>
    </submittedName>
</protein>
<evidence type="ECO:0000313" key="3">
    <source>
        <dbReference type="Proteomes" id="UP000019478"/>
    </source>
</evidence>
<dbReference type="OrthoDB" id="4776522at2759"/>
<feature type="compositionally biased region" description="Polar residues" evidence="1">
    <location>
        <begin position="181"/>
        <end position="197"/>
    </location>
</feature>
<evidence type="ECO:0000313" key="2">
    <source>
        <dbReference type="EMBL" id="EXJ84547.1"/>
    </source>
</evidence>
<dbReference type="AlphaFoldDB" id="W9XVG1"/>
<name>W9XVG1_9EURO</name>
<feature type="region of interest" description="Disordered" evidence="1">
    <location>
        <begin position="172"/>
        <end position="197"/>
    </location>
</feature>
<feature type="compositionally biased region" description="Low complexity" evidence="1">
    <location>
        <begin position="323"/>
        <end position="335"/>
    </location>
</feature>